<feature type="transmembrane region" description="Helical" evidence="1">
    <location>
        <begin position="121"/>
        <end position="139"/>
    </location>
</feature>
<feature type="transmembrane region" description="Helical" evidence="1">
    <location>
        <begin position="186"/>
        <end position="210"/>
    </location>
</feature>
<organism evidence="2">
    <name type="scientific">Candidatus Mycoplasma haematominutum 'Birmingham 1'</name>
    <dbReference type="NCBI Taxonomy" id="1116213"/>
    <lineage>
        <taxon>Bacteria</taxon>
        <taxon>Bacillati</taxon>
        <taxon>Mycoplasmatota</taxon>
        <taxon>Mollicutes</taxon>
        <taxon>Mycoplasmataceae</taxon>
        <taxon>Mycoplasma</taxon>
    </lineage>
</organism>
<feature type="transmembrane region" description="Helical" evidence="1">
    <location>
        <begin position="304"/>
        <end position="329"/>
    </location>
</feature>
<protein>
    <submittedName>
        <fullName evidence="2">Uncharacterized protein</fullName>
    </submittedName>
</protein>
<keyword evidence="1" id="KW-1133">Transmembrane helix</keyword>
<dbReference type="RefSeq" id="WP_015511420.1">
    <property type="nucleotide sequence ID" value="NC_021007.1"/>
</dbReference>
<reference evidence="2" key="1">
    <citation type="submission" date="2011-11" db="EMBL/GenBank/DDBJ databases">
        <title>Complete genome sequence of Candidatus Mycoplasma haemominutum.</title>
        <authorList>
            <person name="Barker E.N."/>
            <person name="Darby A.C."/>
            <person name="Helps C.R."/>
            <person name="Peters I.R."/>
            <person name="Hughes M.A."/>
            <person name="Radford A.D."/>
            <person name="Novacco M."/>
            <person name="Boretti F."/>
            <person name="Hofmann-Lehmann R."/>
            <person name="Tasker S."/>
        </authorList>
    </citation>
    <scope>NUCLEOTIDE SEQUENCE</scope>
    <source>
        <strain evidence="2">Birmingham 1</strain>
    </source>
</reference>
<dbReference type="OrthoDB" id="397265at2"/>
<reference evidence="2" key="2">
    <citation type="submission" date="2011-11" db="EMBL/GenBank/DDBJ databases">
        <authorList>
            <person name="Barker E."/>
        </authorList>
    </citation>
    <scope>NUCLEOTIDE SEQUENCE</scope>
    <source>
        <strain evidence="2">Birmingham 1</strain>
    </source>
</reference>
<feature type="transmembrane region" description="Helical" evidence="1">
    <location>
        <begin position="75"/>
        <end position="101"/>
    </location>
</feature>
<evidence type="ECO:0000313" key="2">
    <source>
        <dbReference type="EMBL" id="CCE66555.1"/>
    </source>
</evidence>
<accession>G8C2K7</accession>
<gene>
    <name evidence="2" type="ORF">MHM_00370</name>
</gene>
<feature type="transmembrane region" description="Helical" evidence="1">
    <location>
        <begin position="250"/>
        <end position="269"/>
    </location>
</feature>
<dbReference type="HOGENOM" id="CLU_885138_0_0_14"/>
<sequence>MSVNSQVVAEDGAVSAQTQFPLQLNDSGLSLEATAVPASAEIEEREEDVANTEAFLPPIDIPKLKKYYRKLERRICVWVLLSQIFMIGMLFMGVNIIIKVWGSTSLIDNILSWVSSVASNTGMRCAMCGIVSGILYLCLRNVERLRLKKKYIVHENNLCKMMYYPTCMTPASTQNVLSIFKWRMNIFWIGFSLFGLGVNVLTVANGWYLYQHVATKTAEFYWNKFQKFTQMFQEIVKWDTGKIPDRLVDIAFWLFNSGILTMIFTRFPLKMVINKALDVFNVNELNMGAELREHVFKLNKRNKIFTLVLLCLTGLPSFIILKRLIIAVFNKSFKYSKR</sequence>
<dbReference type="EMBL" id="HE613254">
    <property type="protein sequence ID" value="CCE66555.1"/>
    <property type="molecule type" value="Genomic_DNA"/>
</dbReference>
<dbReference type="PATRIC" id="fig|1116213.3.peg.36"/>
<keyword evidence="1" id="KW-0812">Transmembrane</keyword>
<keyword evidence="1" id="KW-0472">Membrane</keyword>
<name>G8C2K7_9MOLU</name>
<evidence type="ECO:0000256" key="1">
    <source>
        <dbReference type="SAM" id="Phobius"/>
    </source>
</evidence>
<dbReference type="KEGG" id="mhb:MHM_00370"/>
<proteinExistence type="predicted"/>
<dbReference type="AlphaFoldDB" id="G8C2K7"/>